<feature type="region of interest" description="Disordered" evidence="1">
    <location>
        <begin position="109"/>
        <end position="129"/>
    </location>
</feature>
<feature type="transmembrane region" description="Helical" evidence="2">
    <location>
        <begin position="77"/>
        <end position="97"/>
    </location>
</feature>
<accession>A0A1G2G610</accession>
<feature type="transmembrane region" description="Helical" evidence="2">
    <location>
        <begin position="34"/>
        <end position="57"/>
    </location>
</feature>
<reference evidence="3 4" key="1">
    <citation type="journal article" date="2016" name="Nat. Commun.">
        <title>Thousands of microbial genomes shed light on interconnected biogeochemical processes in an aquifer system.</title>
        <authorList>
            <person name="Anantharaman K."/>
            <person name="Brown C.T."/>
            <person name="Hug L.A."/>
            <person name="Sharon I."/>
            <person name="Castelle C.J."/>
            <person name="Probst A.J."/>
            <person name="Thomas B.C."/>
            <person name="Singh A."/>
            <person name="Wilkins M.J."/>
            <person name="Karaoz U."/>
            <person name="Brodie E.L."/>
            <person name="Williams K.H."/>
            <person name="Hubbard S.S."/>
            <person name="Banfield J.F."/>
        </authorList>
    </citation>
    <scope>NUCLEOTIDE SEQUENCE [LARGE SCALE GENOMIC DNA]</scope>
</reference>
<evidence type="ECO:0000256" key="1">
    <source>
        <dbReference type="SAM" id="MobiDB-lite"/>
    </source>
</evidence>
<feature type="compositionally biased region" description="Polar residues" evidence="1">
    <location>
        <begin position="109"/>
        <end position="119"/>
    </location>
</feature>
<protein>
    <submittedName>
        <fullName evidence="3">Uncharacterized protein</fullName>
    </submittedName>
</protein>
<sequence>MILFSIFFPLVVPVSLLIALLVTNKMAMGVRLAVVSLGAAVINLLLTMVVIIAAGMADPTAPPFMEMVKSIFSGLTVQTALYTSAVPFVAGILFTALNVRRPVKASTTYTPASSMSQGVMTPDTPEANA</sequence>
<evidence type="ECO:0000313" key="4">
    <source>
        <dbReference type="Proteomes" id="UP000177785"/>
    </source>
</evidence>
<gene>
    <name evidence="3" type="ORF">A2756_01845</name>
</gene>
<keyword evidence="2" id="KW-0812">Transmembrane</keyword>
<comment type="caution">
    <text evidence="3">The sequence shown here is derived from an EMBL/GenBank/DDBJ whole genome shotgun (WGS) entry which is preliminary data.</text>
</comment>
<dbReference type="AlphaFoldDB" id="A0A1G2G610"/>
<keyword evidence="2" id="KW-1133">Transmembrane helix</keyword>
<organism evidence="3 4">
    <name type="scientific">Candidatus Ryanbacteria bacterium RIFCSPHIGHO2_01_FULL_48_27</name>
    <dbReference type="NCBI Taxonomy" id="1802115"/>
    <lineage>
        <taxon>Bacteria</taxon>
        <taxon>Candidatus Ryaniibacteriota</taxon>
    </lineage>
</organism>
<keyword evidence="2" id="KW-0472">Membrane</keyword>
<evidence type="ECO:0000256" key="2">
    <source>
        <dbReference type="SAM" id="Phobius"/>
    </source>
</evidence>
<feature type="transmembrane region" description="Helical" evidence="2">
    <location>
        <begin position="6"/>
        <end position="22"/>
    </location>
</feature>
<name>A0A1G2G610_9BACT</name>
<proteinExistence type="predicted"/>
<dbReference type="STRING" id="1802115.A2756_01845"/>
<dbReference type="EMBL" id="MHNL01000005">
    <property type="protein sequence ID" value="OGZ45633.1"/>
    <property type="molecule type" value="Genomic_DNA"/>
</dbReference>
<evidence type="ECO:0000313" key="3">
    <source>
        <dbReference type="EMBL" id="OGZ45633.1"/>
    </source>
</evidence>
<dbReference type="Proteomes" id="UP000177785">
    <property type="component" value="Unassembled WGS sequence"/>
</dbReference>